<name>A0ABV3FKM6_9NOCA</name>
<dbReference type="InterPro" id="IPR003593">
    <property type="entry name" value="AAA+_ATPase"/>
</dbReference>
<dbReference type="Pfam" id="PF00196">
    <property type="entry name" value="GerE"/>
    <property type="match status" value="1"/>
</dbReference>
<keyword evidence="2" id="KW-0238">DNA-binding</keyword>
<dbReference type="SUPFAM" id="SSF52540">
    <property type="entry name" value="P-loop containing nucleoside triphosphate hydrolases"/>
    <property type="match status" value="1"/>
</dbReference>
<dbReference type="Proteomes" id="UP001551695">
    <property type="component" value="Unassembled WGS sequence"/>
</dbReference>
<dbReference type="InterPro" id="IPR059106">
    <property type="entry name" value="WHD_MalT"/>
</dbReference>
<dbReference type="InterPro" id="IPR049945">
    <property type="entry name" value="AAA_22"/>
</dbReference>
<comment type="caution">
    <text evidence="5">The sequence shown here is derived from an EMBL/GenBank/DDBJ whole genome shotgun (WGS) entry which is preliminary data.</text>
</comment>
<keyword evidence="6" id="KW-1185">Reference proteome</keyword>
<dbReference type="PROSITE" id="PS00622">
    <property type="entry name" value="HTH_LUXR_1"/>
    <property type="match status" value="1"/>
</dbReference>
<protein>
    <submittedName>
        <fullName evidence="5">LuxR C-terminal-related transcriptional regulator</fullName>
    </submittedName>
</protein>
<dbReference type="InterPro" id="IPR036388">
    <property type="entry name" value="WH-like_DNA-bd_sf"/>
</dbReference>
<dbReference type="PANTHER" id="PTHR44688">
    <property type="entry name" value="DNA-BINDING TRANSCRIPTIONAL ACTIVATOR DEVR_DOSR"/>
    <property type="match status" value="1"/>
</dbReference>
<dbReference type="Gene3D" id="3.40.50.300">
    <property type="entry name" value="P-loop containing nucleotide triphosphate hydrolases"/>
    <property type="match status" value="1"/>
</dbReference>
<dbReference type="SMART" id="SM00421">
    <property type="entry name" value="HTH_LUXR"/>
    <property type="match status" value="1"/>
</dbReference>
<evidence type="ECO:0000256" key="3">
    <source>
        <dbReference type="ARBA" id="ARBA00023163"/>
    </source>
</evidence>
<gene>
    <name evidence="5" type="ORF">AB0I48_00205</name>
</gene>
<organism evidence="5 6">
    <name type="scientific">Nocardia aurea</name>
    <dbReference type="NCBI Taxonomy" id="2144174"/>
    <lineage>
        <taxon>Bacteria</taxon>
        <taxon>Bacillati</taxon>
        <taxon>Actinomycetota</taxon>
        <taxon>Actinomycetes</taxon>
        <taxon>Mycobacteriales</taxon>
        <taxon>Nocardiaceae</taxon>
        <taxon>Nocardia</taxon>
    </lineage>
</organism>
<dbReference type="PRINTS" id="PR00038">
    <property type="entry name" value="HTHLUXR"/>
</dbReference>
<reference evidence="5 6" key="1">
    <citation type="submission" date="2024-06" db="EMBL/GenBank/DDBJ databases">
        <title>The Natural Products Discovery Center: Release of the First 8490 Sequenced Strains for Exploring Actinobacteria Biosynthetic Diversity.</title>
        <authorList>
            <person name="Kalkreuter E."/>
            <person name="Kautsar S.A."/>
            <person name="Yang D."/>
            <person name="Bader C.D."/>
            <person name="Teijaro C.N."/>
            <person name="Fluegel L."/>
            <person name="Davis C.M."/>
            <person name="Simpson J.R."/>
            <person name="Lauterbach L."/>
            <person name="Steele A.D."/>
            <person name="Gui C."/>
            <person name="Meng S."/>
            <person name="Li G."/>
            <person name="Viehrig K."/>
            <person name="Ye F."/>
            <person name="Su P."/>
            <person name="Kiefer A.F."/>
            <person name="Nichols A."/>
            <person name="Cepeda A.J."/>
            <person name="Yan W."/>
            <person name="Fan B."/>
            <person name="Jiang Y."/>
            <person name="Adhikari A."/>
            <person name="Zheng C.-J."/>
            <person name="Schuster L."/>
            <person name="Cowan T.M."/>
            <person name="Smanski M.J."/>
            <person name="Chevrette M.G."/>
            <person name="De Carvalho L.P.S."/>
            <person name="Shen B."/>
        </authorList>
    </citation>
    <scope>NUCLEOTIDE SEQUENCE [LARGE SCALE GENOMIC DNA]</scope>
    <source>
        <strain evidence="5 6">NPDC050403</strain>
    </source>
</reference>
<dbReference type="Gene3D" id="1.10.10.10">
    <property type="entry name" value="Winged helix-like DNA-binding domain superfamily/Winged helix DNA-binding domain"/>
    <property type="match status" value="1"/>
</dbReference>
<sequence>MDSSRRLQLADAPTVITGDIASGDIPAPLFTPLVLRDIHVRINQAAAAEAPRAVLMCSPAGSGKTVLAAEWLRRHMRLHPDTRFCWLTIGENFDNAARLWAAVRAGLGLPAERGHQLADPMASALELAHELAGQPAVLVLDDAHLLTDPIALAGLEHFLTNAPARMTTIVTGRYEPPLRWHTLDIAGRLIRLGAADLAFGPEQIASVFVEHGCPLADSEVTSIQQLTRGWAALVRIAAIYTAMHGPDQASALAMLAHAPHPISDFLVGELIEVLDADVREFLLATCVPESFTEALAEELAGPHAPRMLDDLARINFPVQHTVNADRIRYSYHPMLRAYLLAELQRAAPQRIPDLHRIAGQWYLATGTPLAALAHLLAEPGRPELPSYLREYGLQVVLDGAGSILFEKLDAATAHLVDDPFVRLLRVIDAVERGDHAAAAAYLDQVRAHGPITSTIVGAAAAAAAGLAAAAAVAVATGVVATGVGATSDEFGHEQIRAEPPTTGQPDLDCYVAIQLGTLRVFTGDTGAGEQLLQRALALAEHIGHHRMQLRAVTRLAAASALAGPVPLMRERATRAVDLGTEYELTHLSDHVHAVALAALAAHLQGDDVTRHDLAALSRTRRGLDGASEPAAGRHAHIVGLLLTFDDTADKHAAVMTLHTEMHRLLAESPYPPLGGRLLIPVVAILLRLHERDAAQQLADAGYRAMPGAPDAVLAAAAVAEAANKPLDTLDAVGPLLKRSAELPAYTAVTAWLLYASACHRLDRQVKSYEGFAEAVRLASPDRLVRPFFEVPGVLTMLHEHAGRFGADNAFVETVRENSAARPQPMSPALTDAELTVLKQLPSGRTALQIAQDLGVSINTVKTHLRSIYAKLGSNSRADAMLRARRIGVL</sequence>
<dbReference type="PROSITE" id="PS50043">
    <property type="entry name" value="HTH_LUXR_2"/>
    <property type="match status" value="1"/>
</dbReference>
<dbReference type="InterPro" id="IPR027417">
    <property type="entry name" value="P-loop_NTPase"/>
</dbReference>
<evidence type="ECO:0000313" key="6">
    <source>
        <dbReference type="Proteomes" id="UP001551695"/>
    </source>
</evidence>
<evidence type="ECO:0000256" key="2">
    <source>
        <dbReference type="ARBA" id="ARBA00023125"/>
    </source>
</evidence>
<dbReference type="InterPro" id="IPR016032">
    <property type="entry name" value="Sig_transdc_resp-reg_C-effctor"/>
</dbReference>
<dbReference type="SUPFAM" id="SSF46894">
    <property type="entry name" value="C-terminal effector domain of the bipartite response regulators"/>
    <property type="match status" value="1"/>
</dbReference>
<keyword evidence="1" id="KW-0805">Transcription regulation</keyword>
<proteinExistence type="predicted"/>
<accession>A0ABV3FKM6</accession>
<dbReference type="Pfam" id="PF13401">
    <property type="entry name" value="AAA_22"/>
    <property type="match status" value="1"/>
</dbReference>
<dbReference type="InterPro" id="IPR000792">
    <property type="entry name" value="Tscrpt_reg_LuxR_C"/>
</dbReference>
<feature type="domain" description="HTH luxR-type" evidence="4">
    <location>
        <begin position="822"/>
        <end position="887"/>
    </location>
</feature>
<dbReference type="PANTHER" id="PTHR44688:SF16">
    <property type="entry name" value="DNA-BINDING TRANSCRIPTIONAL ACTIVATOR DEVR_DOSR"/>
    <property type="match status" value="1"/>
</dbReference>
<dbReference type="SMART" id="SM00382">
    <property type="entry name" value="AAA"/>
    <property type="match status" value="1"/>
</dbReference>
<dbReference type="CDD" id="cd06170">
    <property type="entry name" value="LuxR_C_like"/>
    <property type="match status" value="1"/>
</dbReference>
<keyword evidence="3" id="KW-0804">Transcription</keyword>
<evidence type="ECO:0000259" key="4">
    <source>
        <dbReference type="PROSITE" id="PS50043"/>
    </source>
</evidence>
<evidence type="ECO:0000256" key="1">
    <source>
        <dbReference type="ARBA" id="ARBA00023015"/>
    </source>
</evidence>
<dbReference type="Pfam" id="PF25873">
    <property type="entry name" value="WHD_MalT"/>
    <property type="match status" value="1"/>
</dbReference>
<dbReference type="EMBL" id="JBFAKC010000001">
    <property type="protein sequence ID" value="MEV0705968.1"/>
    <property type="molecule type" value="Genomic_DNA"/>
</dbReference>
<evidence type="ECO:0000313" key="5">
    <source>
        <dbReference type="EMBL" id="MEV0705968.1"/>
    </source>
</evidence>
<dbReference type="RefSeq" id="WP_357778917.1">
    <property type="nucleotide sequence ID" value="NZ_JBFAKC010000001.1"/>
</dbReference>